<feature type="domain" description="TLC" evidence="7">
    <location>
        <begin position="34"/>
        <end position="217"/>
    </location>
</feature>
<dbReference type="SMART" id="SM00724">
    <property type="entry name" value="TLC"/>
    <property type="match status" value="1"/>
</dbReference>
<evidence type="ECO:0000259" key="7">
    <source>
        <dbReference type="PROSITE" id="PS50922"/>
    </source>
</evidence>
<keyword evidence="4 5" id="KW-0472">Membrane</keyword>
<evidence type="ECO:0000313" key="8">
    <source>
        <dbReference type="EMBL" id="KAG6445683.1"/>
    </source>
</evidence>
<evidence type="ECO:0000256" key="5">
    <source>
        <dbReference type="PROSITE-ProRule" id="PRU00205"/>
    </source>
</evidence>
<accession>A0A922CHE5</accession>
<evidence type="ECO:0000313" key="9">
    <source>
        <dbReference type="Proteomes" id="UP000791440"/>
    </source>
</evidence>
<dbReference type="PANTHER" id="PTHR31898:SF1">
    <property type="entry name" value="TLC DOMAIN-CONTAINING PROTEIN 5"/>
    <property type="match status" value="1"/>
</dbReference>
<name>A0A922CHE5_MANSE</name>
<dbReference type="InterPro" id="IPR006634">
    <property type="entry name" value="TLC-dom"/>
</dbReference>
<feature type="transmembrane region" description="Helical" evidence="6">
    <location>
        <begin position="199"/>
        <end position="216"/>
    </location>
</feature>
<feature type="transmembrane region" description="Helical" evidence="6">
    <location>
        <begin position="158"/>
        <end position="179"/>
    </location>
</feature>
<dbReference type="OrthoDB" id="506011at2759"/>
<reference evidence="8" key="2">
    <citation type="submission" date="2020-12" db="EMBL/GenBank/DDBJ databases">
        <authorList>
            <person name="Kanost M."/>
        </authorList>
    </citation>
    <scope>NUCLEOTIDE SEQUENCE</scope>
</reference>
<dbReference type="PROSITE" id="PS50922">
    <property type="entry name" value="TLC"/>
    <property type="match status" value="1"/>
</dbReference>
<dbReference type="Pfam" id="PF03798">
    <property type="entry name" value="TRAM_LAG1_CLN8"/>
    <property type="match status" value="1"/>
</dbReference>
<dbReference type="Proteomes" id="UP000791440">
    <property type="component" value="Unassembled WGS sequence"/>
</dbReference>
<dbReference type="EMBL" id="JH668324">
    <property type="protein sequence ID" value="KAG6445683.1"/>
    <property type="molecule type" value="Genomic_DNA"/>
</dbReference>
<keyword evidence="3 6" id="KW-1133">Transmembrane helix</keyword>
<evidence type="ECO:0000256" key="4">
    <source>
        <dbReference type="ARBA" id="ARBA00023136"/>
    </source>
</evidence>
<reference evidence="8" key="1">
    <citation type="journal article" date="2016" name="Insect Biochem. Mol. Biol.">
        <title>Multifaceted biological insights from a draft genome sequence of the tobacco hornworm moth, Manduca sexta.</title>
        <authorList>
            <person name="Kanost M.R."/>
            <person name="Arrese E.L."/>
            <person name="Cao X."/>
            <person name="Chen Y.R."/>
            <person name="Chellapilla S."/>
            <person name="Goldsmith M.R."/>
            <person name="Grosse-Wilde E."/>
            <person name="Heckel D.G."/>
            <person name="Herndon N."/>
            <person name="Jiang H."/>
            <person name="Papanicolaou A."/>
            <person name="Qu J."/>
            <person name="Soulages J.L."/>
            <person name="Vogel H."/>
            <person name="Walters J."/>
            <person name="Waterhouse R.M."/>
            <person name="Ahn S.J."/>
            <person name="Almeida F.C."/>
            <person name="An C."/>
            <person name="Aqrawi P."/>
            <person name="Bretschneider A."/>
            <person name="Bryant W.B."/>
            <person name="Bucks S."/>
            <person name="Chao H."/>
            <person name="Chevignon G."/>
            <person name="Christen J.M."/>
            <person name="Clarke D.F."/>
            <person name="Dittmer N.T."/>
            <person name="Ferguson L.C.F."/>
            <person name="Garavelou S."/>
            <person name="Gordon K.H.J."/>
            <person name="Gunaratna R.T."/>
            <person name="Han Y."/>
            <person name="Hauser F."/>
            <person name="He Y."/>
            <person name="Heidel-Fischer H."/>
            <person name="Hirsh A."/>
            <person name="Hu Y."/>
            <person name="Jiang H."/>
            <person name="Kalra D."/>
            <person name="Klinner C."/>
            <person name="Konig C."/>
            <person name="Kovar C."/>
            <person name="Kroll A.R."/>
            <person name="Kuwar S.S."/>
            <person name="Lee S.L."/>
            <person name="Lehman R."/>
            <person name="Li K."/>
            <person name="Li Z."/>
            <person name="Liang H."/>
            <person name="Lovelace S."/>
            <person name="Lu Z."/>
            <person name="Mansfield J.H."/>
            <person name="McCulloch K.J."/>
            <person name="Mathew T."/>
            <person name="Morton B."/>
            <person name="Muzny D.M."/>
            <person name="Neunemann D."/>
            <person name="Ongeri F."/>
            <person name="Pauchet Y."/>
            <person name="Pu L.L."/>
            <person name="Pyrousis I."/>
            <person name="Rao X.J."/>
            <person name="Redding A."/>
            <person name="Roesel C."/>
            <person name="Sanchez-Gracia A."/>
            <person name="Schaack S."/>
            <person name="Shukla A."/>
            <person name="Tetreau G."/>
            <person name="Wang Y."/>
            <person name="Xiong G.H."/>
            <person name="Traut W."/>
            <person name="Walsh T.K."/>
            <person name="Worley K.C."/>
            <person name="Wu D."/>
            <person name="Wu W."/>
            <person name="Wu Y.Q."/>
            <person name="Zhang X."/>
            <person name="Zou Z."/>
            <person name="Zucker H."/>
            <person name="Briscoe A.D."/>
            <person name="Burmester T."/>
            <person name="Clem R.J."/>
            <person name="Feyereisen R."/>
            <person name="Grimmelikhuijzen C.J.P."/>
            <person name="Hamodrakas S.J."/>
            <person name="Hansson B.S."/>
            <person name="Huguet E."/>
            <person name="Jermiin L.S."/>
            <person name="Lan Q."/>
            <person name="Lehman H.K."/>
            <person name="Lorenzen M."/>
            <person name="Merzendorfer H."/>
            <person name="Michalopoulos I."/>
            <person name="Morton D.B."/>
            <person name="Muthukrishnan S."/>
            <person name="Oakeshott J.G."/>
            <person name="Palmer W."/>
            <person name="Park Y."/>
            <person name="Passarelli A.L."/>
            <person name="Rozas J."/>
            <person name="Schwartz L.M."/>
            <person name="Smith W."/>
            <person name="Southgate A."/>
            <person name="Vilcinskas A."/>
            <person name="Vogt R."/>
            <person name="Wang P."/>
            <person name="Werren J."/>
            <person name="Yu X.Q."/>
            <person name="Zhou J.J."/>
            <person name="Brown S.J."/>
            <person name="Scherer S.E."/>
            <person name="Richards S."/>
            <person name="Blissard G.W."/>
        </authorList>
    </citation>
    <scope>NUCLEOTIDE SEQUENCE</scope>
</reference>
<protein>
    <recommendedName>
        <fullName evidence="7">TLC domain-containing protein</fullName>
    </recommendedName>
</protein>
<feature type="transmembrane region" description="Helical" evidence="6">
    <location>
        <begin position="77"/>
        <end position="101"/>
    </location>
</feature>
<dbReference type="AlphaFoldDB" id="A0A922CHE5"/>
<organism evidence="8 9">
    <name type="scientific">Manduca sexta</name>
    <name type="common">Tobacco hawkmoth</name>
    <name type="synonym">Tobacco hornworm</name>
    <dbReference type="NCBI Taxonomy" id="7130"/>
    <lineage>
        <taxon>Eukaryota</taxon>
        <taxon>Metazoa</taxon>
        <taxon>Ecdysozoa</taxon>
        <taxon>Arthropoda</taxon>
        <taxon>Hexapoda</taxon>
        <taxon>Insecta</taxon>
        <taxon>Pterygota</taxon>
        <taxon>Neoptera</taxon>
        <taxon>Endopterygota</taxon>
        <taxon>Lepidoptera</taxon>
        <taxon>Glossata</taxon>
        <taxon>Ditrysia</taxon>
        <taxon>Bombycoidea</taxon>
        <taxon>Sphingidae</taxon>
        <taxon>Sphinginae</taxon>
        <taxon>Sphingini</taxon>
        <taxon>Manduca</taxon>
    </lineage>
</organism>
<evidence type="ECO:0000256" key="3">
    <source>
        <dbReference type="ARBA" id="ARBA00022989"/>
    </source>
</evidence>
<gene>
    <name evidence="8" type="ORF">O3G_MSEX004061</name>
</gene>
<dbReference type="GO" id="GO:0016020">
    <property type="term" value="C:membrane"/>
    <property type="evidence" value="ECO:0007669"/>
    <property type="project" value="UniProtKB-SubCell"/>
</dbReference>
<proteinExistence type="predicted"/>
<evidence type="ECO:0000256" key="1">
    <source>
        <dbReference type="ARBA" id="ARBA00004141"/>
    </source>
</evidence>
<dbReference type="PANTHER" id="PTHR31898">
    <property type="entry name" value="TRANSMEMBRANE PROTEIN 136"/>
    <property type="match status" value="1"/>
</dbReference>
<evidence type="ECO:0000256" key="6">
    <source>
        <dbReference type="SAM" id="Phobius"/>
    </source>
</evidence>
<keyword evidence="2 5" id="KW-0812">Transmembrane</keyword>
<comment type="subcellular location">
    <subcellularLocation>
        <location evidence="1">Membrane</location>
        <topology evidence="1">Multi-pass membrane protein</topology>
    </subcellularLocation>
</comment>
<comment type="caution">
    <text evidence="8">The sequence shown here is derived from an EMBL/GenBank/DDBJ whole genome shotgun (WGS) entry which is preliminary data.</text>
</comment>
<evidence type="ECO:0000256" key="2">
    <source>
        <dbReference type="ARBA" id="ARBA00022692"/>
    </source>
</evidence>
<sequence>MALGHELSVDSLFKLTSFLAWSWLYVGCAIQYPDQSPEWNSRAITLVHGSVATVVGLAQCGIRTLSPCHLTMKVMPWHYALMVWSWGYFAFDLLWCVVYWSESALMLCHHISALIAITIYMQKQYTGCTFACTLALLEITNPLLQIRWFLKNGGQNKTVIFMIVEVTYLVMFVLARGILGTYLMYKILNSDVFDTDQKIISVIFYIVSAGFLYNIFKYVEYKYKTTIGKLREYIDGIVLSDRV</sequence>
<dbReference type="InterPro" id="IPR042512">
    <property type="entry name" value="TLCD5"/>
</dbReference>
<keyword evidence="9" id="KW-1185">Reference proteome</keyword>